<accession>A0A552EPT6</accession>
<dbReference type="PANTHER" id="PTHR34107:SF6">
    <property type="entry name" value="SLR0981 PROTEIN"/>
    <property type="match status" value="1"/>
</dbReference>
<protein>
    <submittedName>
        <fullName evidence="2">Uma2 family endonuclease</fullName>
    </submittedName>
</protein>
<dbReference type="InterPro" id="IPR011335">
    <property type="entry name" value="Restrct_endonuc-II-like"/>
</dbReference>
<keyword evidence="2" id="KW-0378">Hydrolase</keyword>
<dbReference type="GO" id="GO:0004519">
    <property type="term" value="F:endonuclease activity"/>
    <property type="evidence" value="ECO:0007669"/>
    <property type="project" value="UniProtKB-KW"/>
</dbReference>
<keyword evidence="2" id="KW-0540">Nuclease</keyword>
<name>A0A552EPT6_MICAE</name>
<comment type="caution">
    <text evidence="2">The sequence shown here is derived from an EMBL/GenBank/DDBJ whole genome shotgun (WGS) entry which is preliminary data.</text>
</comment>
<dbReference type="PANTHER" id="PTHR34107">
    <property type="entry name" value="SLL0198 PROTEIN-RELATED"/>
    <property type="match status" value="1"/>
</dbReference>
<feature type="domain" description="Putative restriction endonuclease" evidence="1">
    <location>
        <begin position="19"/>
        <end position="188"/>
    </location>
</feature>
<evidence type="ECO:0000313" key="2">
    <source>
        <dbReference type="EMBL" id="TRU36482.1"/>
    </source>
</evidence>
<evidence type="ECO:0000259" key="1">
    <source>
        <dbReference type="Pfam" id="PF05685"/>
    </source>
</evidence>
<dbReference type="SUPFAM" id="SSF52980">
    <property type="entry name" value="Restriction endonuclease-like"/>
    <property type="match status" value="1"/>
</dbReference>
<dbReference type="Pfam" id="PF05685">
    <property type="entry name" value="Uma2"/>
    <property type="match status" value="1"/>
</dbReference>
<dbReference type="AlphaFoldDB" id="A0A552EPT6"/>
<dbReference type="Gene3D" id="3.90.1570.10">
    <property type="entry name" value="tt1808, chain A"/>
    <property type="match status" value="1"/>
</dbReference>
<keyword evidence="2" id="KW-0255">Endonuclease</keyword>
<dbReference type="InterPro" id="IPR008538">
    <property type="entry name" value="Uma2"/>
</dbReference>
<sequence length="192" mass="21882">MITVEPITLNLKSVNLSDEQFYQLCHNNDDWRIEQNAAGELIIMPPIGAISGNRESDLNGFVWLWNRQTKLGKVFSSSTIFTLPKGGKRSPDVAWIANERWDALPREEQEKFATICPDFVIELRSRTDSLSQLQEKMQEYLDSGLRLGWLIDPISQQVAIYRQNQEVEIVSLPTTLSGEDVLPGFTLELPIF</sequence>
<proteinExistence type="predicted"/>
<organism evidence="2 3">
    <name type="scientific">Microcystis aeruginosa Ma_MB_S_20031200_S102</name>
    <dbReference type="NCBI Taxonomy" id="2486254"/>
    <lineage>
        <taxon>Bacteria</taxon>
        <taxon>Bacillati</taxon>
        <taxon>Cyanobacteriota</taxon>
        <taxon>Cyanophyceae</taxon>
        <taxon>Oscillatoriophycideae</taxon>
        <taxon>Chroococcales</taxon>
        <taxon>Microcystaceae</taxon>
        <taxon>Microcystis</taxon>
    </lineage>
</organism>
<dbReference type="InterPro" id="IPR012296">
    <property type="entry name" value="Nuclease_put_TT1808"/>
</dbReference>
<gene>
    <name evidence="2" type="ORF">EWV92_12250</name>
</gene>
<reference evidence="2 3" key="1">
    <citation type="submission" date="2019-01" db="EMBL/GenBank/DDBJ databases">
        <title>Coherence of Microcystis species and biogeography revealed through population genomics.</title>
        <authorList>
            <person name="Perez-Carrascal O.M."/>
            <person name="Terrat Y."/>
            <person name="Giani A."/>
            <person name="Fortin N."/>
            <person name="Tromas N."/>
            <person name="Shapiro B.J."/>
        </authorList>
    </citation>
    <scope>NUCLEOTIDE SEQUENCE [LARGE SCALE GENOMIC DNA]</scope>
    <source>
        <strain evidence="2">Ma_MB_S_20031200_S102</strain>
    </source>
</reference>
<dbReference type="Proteomes" id="UP000317708">
    <property type="component" value="Unassembled WGS sequence"/>
</dbReference>
<evidence type="ECO:0000313" key="3">
    <source>
        <dbReference type="Proteomes" id="UP000317708"/>
    </source>
</evidence>
<dbReference type="EMBL" id="SFBI01000103">
    <property type="protein sequence ID" value="TRU36482.1"/>
    <property type="molecule type" value="Genomic_DNA"/>
</dbReference>
<dbReference type="CDD" id="cd06260">
    <property type="entry name" value="DUF820-like"/>
    <property type="match status" value="1"/>
</dbReference>